<name>A0A1I7EAF1_9BACT</name>
<protein>
    <submittedName>
        <fullName evidence="2">Microcystin-dependent protein</fullName>
    </submittedName>
</protein>
<reference evidence="3" key="1">
    <citation type="submission" date="2016-10" db="EMBL/GenBank/DDBJ databases">
        <authorList>
            <person name="Varghese N."/>
            <person name="Submissions S."/>
        </authorList>
    </citation>
    <scope>NUCLEOTIDE SEQUENCE [LARGE SCALE GENOMIC DNA]</scope>
    <source>
        <strain evidence="3">DSM 23445</strain>
    </source>
</reference>
<evidence type="ECO:0000313" key="3">
    <source>
        <dbReference type="Proteomes" id="UP000199673"/>
    </source>
</evidence>
<keyword evidence="3" id="KW-1185">Reference proteome</keyword>
<evidence type="ECO:0000313" key="2">
    <source>
        <dbReference type="EMBL" id="SFU20889.1"/>
    </source>
</evidence>
<dbReference type="STRING" id="305507.SAMN04489724_0380"/>
<accession>A0A1I7EAF1</accession>
<dbReference type="InterPro" id="IPR037053">
    <property type="entry name" value="Phage_tail_collar_dom_sf"/>
</dbReference>
<proteinExistence type="predicted"/>
<dbReference type="SUPFAM" id="SSF88874">
    <property type="entry name" value="Receptor-binding domain of short tail fibre protein gp12"/>
    <property type="match status" value="1"/>
</dbReference>
<dbReference type="AlphaFoldDB" id="A0A1I7EAF1"/>
<dbReference type="EMBL" id="FPBF01000015">
    <property type="protein sequence ID" value="SFU20889.1"/>
    <property type="molecule type" value="Genomic_DNA"/>
</dbReference>
<evidence type="ECO:0000259" key="1">
    <source>
        <dbReference type="Pfam" id="PF07484"/>
    </source>
</evidence>
<dbReference type="RefSeq" id="WP_091698645.1">
    <property type="nucleotide sequence ID" value="NZ_FPBF01000015.1"/>
</dbReference>
<gene>
    <name evidence="2" type="ORF">SAMN04489724_0380</name>
</gene>
<dbReference type="Proteomes" id="UP000199673">
    <property type="component" value="Unassembled WGS sequence"/>
</dbReference>
<dbReference type="Pfam" id="PF07484">
    <property type="entry name" value="Collar"/>
    <property type="match status" value="1"/>
</dbReference>
<dbReference type="Gene3D" id="3.90.1340.10">
    <property type="entry name" value="Phage tail collar domain"/>
    <property type="match status" value="1"/>
</dbReference>
<organism evidence="2 3">
    <name type="scientific">Algoriphagus locisalis</name>
    <dbReference type="NCBI Taxonomy" id="305507"/>
    <lineage>
        <taxon>Bacteria</taxon>
        <taxon>Pseudomonadati</taxon>
        <taxon>Bacteroidota</taxon>
        <taxon>Cytophagia</taxon>
        <taxon>Cytophagales</taxon>
        <taxon>Cyclobacteriaceae</taxon>
        <taxon>Algoriphagus</taxon>
    </lineage>
</organism>
<feature type="domain" description="Phage tail collar" evidence="1">
    <location>
        <begin position="6"/>
        <end position="62"/>
    </location>
</feature>
<dbReference type="OrthoDB" id="9810174at2"/>
<dbReference type="InterPro" id="IPR011083">
    <property type="entry name" value="Phage_tail_collar_dom"/>
</dbReference>
<sequence>MDEYIGIVKMFAGTFAPRGWAFCNGQLLAISSNSALFSILGTTYGGDGRTTFALPNLMGRVPLGTGQGPGLSSHRLGDMAGQENVTLNQTEIPQHTHSLQASSGVGSVNTATNNFPAGGQIQIDRSSPVYPTNCYATSGGTAMNPQAIGVAGGSQPHSNMQPYLAMNYIICLQGIFPPRD</sequence>